<dbReference type="SUPFAM" id="SSF63380">
    <property type="entry name" value="Riboflavin synthase domain-like"/>
    <property type="match status" value="1"/>
</dbReference>
<dbReference type="CDD" id="cd06189">
    <property type="entry name" value="flavin_oxioreductase"/>
    <property type="match status" value="1"/>
</dbReference>
<dbReference type="InterPro" id="IPR001041">
    <property type="entry name" value="2Fe-2S_ferredoxin-type"/>
</dbReference>
<accession>A0ABY5L7Y1</accession>
<dbReference type="Gene3D" id="3.40.50.80">
    <property type="entry name" value="Nucleotide-binding domain of ferredoxin-NADP reductase (FNR) module"/>
    <property type="match status" value="1"/>
</dbReference>
<proteinExistence type="predicted"/>
<dbReference type="Gene3D" id="2.40.30.10">
    <property type="entry name" value="Translation factors"/>
    <property type="match status" value="1"/>
</dbReference>
<dbReference type="PANTHER" id="PTHR47354:SF5">
    <property type="entry name" value="PROTEIN RFBI"/>
    <property type="match status" value="1"/>
</dbReference>
<dbReference type="PANTHER" id="PTHR47354">
    <property type="entry name" value="NADH OXIDOREDUCTASE HCR"/>
    <property type="match status" value="1"/>
</dbReference>
<dbReference type="Pfam" id="PF00175">
    <property type="entry name" value="NAD_binding_1"/>
    <property type="match status" value="1"/>
</dbReference>
<dbReference type="Pfam" id="PF00970">
    <property type="entry name" value="FAD_binding_6"/>
    <property type="match status" value="1"/>
</dbReference>
<evidence type="ECO:0000259" key="2">
    <source>
        <dbReference type="PROSITE" id="PS51384"/>
    </source>
</evidence>
<dbReference type="SUPFAM" id="SSF52343">
    <property type="entry name" value="Ferredoxin reductase-like, C-terminal NADP-linked domain"/>
    <property type="match status" value="1"/>
</dbReference>
<keyword evidence="4" id="KW-1185">Reference proteome</keyword>
<gene>
    <name evidence="3" type="ORF">NMP03_13370</name>
</gene>
<dbReference type="SUPFAM" id="SSF54292">
    <property type="entry name" value="2Fe-2S ferredoxin-like"/>
    <property type="match status" value="1"/>
</dbReference>
<dbReference type="PROSITE" id="PS51085">
    <property type="entry name" value="2FE2S_FER_2"/>
    <property type="match status" value="1"/>
</dbReference>
<evidence type="ECO:0000313" key="3">
    <source>
        <dbReference type="EMBL" id="UUL82163.1"/>
    </source>
</evidence>
<organism evidence="3 4">
    <name type="scientific">Sphingomonas qomolangmaensis</name>
    <dbReference type="NCBI Taxonomy" id="2918765"/>
    <lineage>
        <taxon>Bacteria</taxon>
        <taxon>Pseudomonadati</taxon>
        <taxon>Pseudomonadota</taxon>
        <taxon>Alphaproteobacteria</taxon>
        <taxon>Sphingomonadales</taxon>
        <taxon>Sphingomonadaceae</taxon>
        <taxon>Sphingomonas</taxon>
    </lineage>
</organism>
<dbReference type="InterPro" id="IPR017938">
    <property type="entry name" value="Riboflavin_synthase-like_b-brl"/>
</dbReference>
<dbReference type="InterPro" id="IPR050415">
    <property type="entry name" value="MRET"/>
</dbReference>
<dbReference type="InterPro" id="IPR012675">
    <property type="entry name" value="Beta-grasp_dom_sf"/>
</dbReference>
<dbReference type="RefSeq" id="WP_256505950.1">
    <property type="nucleotide sequence ID" value="NZ_CP101740.1"/>
</dbReference>
<reference evidence="3" key="1">
    <citation type="submission" date="2022-07" db="EMBL/GenBank/DDBJ databases">
        <title>Sphingomonas sp. nov., a novel bacterium isolated from the north slope of the Mount Everest.</title>
        <authorList>
            <person name="Cui X."/>
            <person name="Liu Y."/>
        </authorList>
    </citation>
    <scope>NUCLEOTIDE SEQUENCE</scope>
    <source>
        <strain evidence="3">S5-59</strain>
    </source>
</reference>
<dbReference type="InterPro" id="IPR006058">
    <property type="entry name" value="2Fe2S_fd_BS"/>
</dbReference>
<dbReference type="Proteomes" id="UP001058533">
    <property type="component" value="Chromosome"/>
</dbReference>
<dbReference type="PROSITE" id="PS00197">
    <property type="entry name" value="2FE2S_FER_1"/>
    <property type="match status" value="1"/>
</dbReference>
<name>A0ABY5L7Y1_9SPHN</name>
<dbReference type="EMBL" id="CP101740">
    <property type="protein sequence ID" value="UUL82163.1"/>
    <property type="molecule type" value="Genomic_DNA"/>
</dbReference>
<dbReference type="InterPro" id="IPR017927">
    <property type="entry name" value="FAD-bd_FR_type"/>
</dbReference>
<dbReference type="InterPro" id="IPR036010">
    <property type="entry name" value="2Fe-2S_ferredoxin-like_sf"/>
</dbReference>
<evidence type="ECO:0000259" key="1">
    <source>
        <dbReference type="PROSITE" id="PS51085"/>
    </source>
</evidence>
<protein>
    <submittedName>
        <fullName evidence="3">FAD-binding oxidoreductase</fullName>
    </submittedName>
</protein>
<dbReference type="PRINTS" id="PR00410">
    <property type="entry name" value="PHEHYDRXLASE"/>
</dbReference>
<dbReference type="PROSITE" id="PS51384">
    <property type="entry name" value="FAD_FR"/>
    <property type="match status" value="1"/>
</dbReference>
<dbReference type="CDD" id="cd00207">
    <property type="entry name" value="fer2"/>
    <property type="match status" value="1"/>
</dbReference>
<feature type="domain" description="2Fe-2S ferredoxin-type" evidence="1">
    <location>
        <begin position="1"/>
        <end position="88"/>
    </location>
</feature>
<dbReference type="Pfam" id="PF00111">
    <property type="entry name" value="Fer2"/>
    <property type="match status" value="1"/>
</dbReference>
<dbReference type="InterPro" id="IPR008333">
    <property type="entry name" value="Cbr1-like_FAD-bd_dom"/>
</dbReference>
<feature type="domain" description="FAD-binding FR-type" evidence="2">
    <location>
        <begin position="95"/>
        <end position="194"/>
    </location>
</feature>
<dbReference type="Gene3D" id="3.10.20.30">
    <property type="match status" value="1"/>
</dbReference>
<dbReference type="InterPro" id="IPR039261">
    <property type="entry name" value="FNR_nucleotide-bd"/>
</dbReference>
<sequence>MIRLRSGKEFGAEPGQSILNAALSQSLALEYSCRNGNCGVCKTSIIVGESELLRPEIALSADDVAAGFGLTCCRTATSDMAIGSDDLARISHLAIRTLPARISSIDLLAPDVVRVLLRLPPRTDFAYVAGQFIDVIWNGVRRSYSLASAPREDGLLELHIRAFANGVLSGYWFSQAKPNDLLRIEGPLGTFYRRDDAAERLIFLATGTGLAPVKALIEDLVASADSMPPSVEVYWGNRTAQDFYWEPVDLPTGVAFTRVLSGADPDWVGARGHVQNVLAAGGPDLSSATVYACGSQAMILGAQAVLRDYGLQDHNFHYDAFVESGDLDQS</sequence>
<dbReference type="InterPro" id="IPR001433">
    <property type="entry name" value="OxRdtase_FAD/NAD-bd"/>
</dbReference>
<evidence type="ECO:0000313" key="4">
    <source>
        <dbReference type="Proteomes" id="UP001058533"/>
    </source>
</evidence>